<dbReference type="EMBL" id="AJIL01000143">
    <property type="protein sequence ID" value="KNE93207.1"/>
    <property type="molecule type" value="Genomic_DNA"/>
</dbReference>
<accession>A0A0L0V1L7</accession>
<reference evidence="3" key="1">
    <citation type="submission" date="2014-03" db="EMBL/GenBank/DDBJ databases">
        <title>The Genome Sequence of Puccinia striiformis f. sp. tritici PST-78.</title>
        <authorList>
            <consortium name="The Broad Institute Genome Sequencing Platform"/>
            <person name="Cuomo C."/>
            <person name="Hulbert S."/>
            <person name="Chen X."/>
            <person name="Walker B."/>
            <person name="Young S.K."/>
            <person name="Zeng Q."/>
            <person name="Gargeya S."/>
            <person name="Fitzgerald M."/>
            <person name="Haas B."/>
            <person name="Abouelleil A."/>
            <person name="Alvarado L."/>
            <person name="Arachchi H.M."/>
            <person name="Berlin A.M."/>
            <person name="Chapman S.B."/>
            <person name="Goldberg J."/>
            <person name="Griggs A."/>
            <person name="Gujja S."/>
            <person name="Hansen M."/>
            <person name="Howarth C."/>
            <person name="Imamovic A."/>
            <person name="Larimer J."/>
            <person name="McCowan C."/>
            <person name="Montmayeur A."/>
            <person name="Murphy C."/>
            <person name="Neiman D."/>
            <person name="Pearson M."/>
            <person name="Priest M."/>
            <person name="Roberts A."/>
            <person name="Saif S."/>
            <person name="Shea T."/>
            <person name="Sisk P."/>
            <person name="Sykes S."/>
            <person name="Wortman J."/>
            <person name="Nusbaum C."/>
            <person name="Birren B."/>
        </authorList>
    </citation>
    <scope>NUCLEOTIDE SEQUENCE [LARGE SCALE GENOMIC DNA]</scope>
    <source>
        <strain evidence="3">race PST-78</strain>
    </source>
</reference>
<evidence type="ECO:0000256" key="1">
    <source>
        <dbReference type="SAM" id="MobiDB-lite"/>
    </source>
</evidence>
<sequence>MRTVGLDAARNSKALPCATTVSNTQPPQLYNRHPRKHTTLNTGKDDQRRQLGMEVSPPNVHTAGLDAACENYSLPSATLVSKTQTASLVNRSLKAGNGVDTTQPRRHTGVKVSPPNVHTSGLDAASHCKTLPSATIVSNDPNTGDRLVMVDTVTTSWSRSAKLAPESKGKKPLPKLLNITQESFTEMAAFDSNSWFKDESLDLDDTVQSRRLGDG</sequence>
<protein>
    <submittedName>
        <fullName evidence="2">Uncharacterized protein</fullName>
    </submittedName>
</protein>
<gene>
    <name evidence="2" type="ORF">PSTG_13456</name>
</gene>
<proteinExistence type="predicted"/>
<keyword evidence="3" id="KW-1185">Reference proteome</keyword>
<evidence type="ECO:0000313" key="2">
    <source>
        <dbReference type="EMBL" id="KNE93207.1"/>
    </source>
</evidence>
<dbReference type="AlphaFoldDB" id="A0A0L0V1L7"/>
<name>A0A0L0V1L7_9BASI</name>
<comment type="caution">
    <text evidence="2">The sequence shown here is derived from an EMBL/GenBank/DDBJ whole genome shotgun (WGS) entry which is preliminary data.</text>
</comment>
<evidence type="ECO:0000313" key="3">
    <source>
        <dbReference type="Proteomes" id="UP000054564"/>
    </source>
</evidence>
<feature type="compositionally biased region" description="Polar residues" evidence="1">
    <location>
        <begin position="19"/>
        <end position="28"/>
    </location>
</feature>
<feature type="region of interest" description="Disordered" evidence="1">
    <location>
        <begin position="18"/>
        <end position="49"/>
    </location>
</feature>
<feature type="region of interest" description="Disordered" evidence="1">
    <location>
        <begin position="95"/>
        <end position="118"/>
    </location>
</feature>
<dbReference type="Proteomes" id="UP000054564">
    <property type="component" value="Unassembled WGS sequence"/>
</dbReference>
<organism evidence="2 3">
    <name type="scientific">Puccinia striiformis f. sp. tritici PST-78</name>
    <dbReference type="NCBI Taxonomy" id="1165861"/>
    <lineage>
        <taxon>Eukaryota</taxon>
        <taxon>Fungi</taxon>
        <taxon>Dikarya</taxon>
        <taxon>Basidiomycota</taxon>
        <taxon>Pucciniomycotina</taxon>
        <taxon>Pucciniomycetes</taxon>
        <taxon>Pucciniales</taxon>
        <taxon>Pucciniaceae</taxon>
        <taxon>Puccinia</taxon>
    </lineage>
</organism>